<dbReference type="AlphaFoldDB" id="A0ABD3I4Q1"/>
<protein>
    <submittedName>
        <fullName evidence="1">Uncharacterized protein</fullName>
    </submittedName>
</protein>
<accession>A0ABD3I4Q1</accession>
<dbReference type="EMBL" id="JBJQOH010000002">
    <property type="protein sequence ID" value="KAL3697340.1"/>
    <property type="molecule type" value="Genomic_DNA"/>
</dbReference>
<keyword evidence="2" id="KW-1185">Reference proteome</keyword>
<comment type="caution">
    <text evidence="1">The sequence shown here is derived from an EMBL/GenBank/DDBJ whole genome shotgun (WGS) entry which is preliminary data.</text>
</comment>
<dbReference type="Proteomes" id="UP001633002">
    <property type="component" value="Unassembled WGS sequence"/>
</dbReference>
<evidence type="ECO:0000313" key="2">
    <source>
        <dbReference type="Proteomes" id="UP001633002"/>
    </source>
</evidence>
<gene>
    <name evidence="1" type="ORF">R1sor_011416</name>
</gene>
<proteinExistence type="predicted"/>
<name>A0ABD3I4Q1_9MARC</name>
<evidence type="ECO:0000313" key="1">
    <source>
        <dbReference type="EMBL" id="KAL3697340.1"/>
    </source>
</evidence>
<reference evidence="1 2" key="1">
    <citation type="submission" date="2024-09" db="EMBL/GenBank/DDBJ databases">
        <title>Chromosome-scale assembly of Riccia sorocarpa.</title>
        <authorList>
            <person name="Paukszto L."/>
        </authorList>
    </citation>
    <scope>NUCLEOTIDE SEQUENCE [LARGE SCALE GENOMIC DNA]</scope>
    <source>
        <strain evidence="1">LP-2024</strain>
        <tissue evidence="1">Aerial parts of the thallus</tissue>
    </source>
</reference>
<sequence length="82" mass="8908">MLGLSLAAPVLLADLEEMHSRLHQLVVEPEKVAVANAEARHQYVDTEAYVLAGPLYAEQSAAAEAEGSMFVDNPQWMAVEVD</sequence>
<organism evidence="1 2">
    <name type="scientific">Riccia sorocarpa</name>
    <dbReference type="NCBI Taxonomy" id="122646"/>
    <lineage>
        <taxon>Eukaryota</taxon>
        <taxon>Viridiplantae</taxon>
        <taxon>Streptophyta</taxon>
        <taxon>Embryophyta</taxon>
        <taxon>Marchantiophyta</taxon>
        <taxon>Marchantiopsida</taxon>
        <taxon>Marchantiidae</taxon>
        <taxon>Marchantiales</taxon>
        <taxon>Ricciaceae</taxon>
        <taxon>Riccia</taxon>
    </lineage>
</organism>